<sequence length="310" mass="35869">MKINNVVENELMKQQIQTWIESENYPEIPTNEKSPCSQKSNALKLQSDENRLSNPVRLCPSLYVDIAASLVETTQHKFDSLMKFAMVGTESFYGMLQLFRMVEKMEFCGDFEVRFYFGKSRGFKCTRTRRFDPFLVKMVTIAAPHAVEIEFHDDDEWCDIVFNSLAKNAEQKRLRISCLPKVTDLVKTVLETMVQKGVCLELGFLDDDVLKNMPPCHFESLELWKIVSLTKSNCTFRKLKLSEIIPNDFACVPVDFHADYVEEIVIKQSEDVVPIEDLFPNLKRIFPKADKLTVTIDVDFYDVKHTLFTS</sequence>
<proteinExistence type="predicted"/>
<protein>
    <submittedName>
        <fullName evidence="2">U-box domain-containing protein</fullName>
    </submittedName>
</protein>
<organism evidence="1 2">
    <name type="scientific">Panagrolaimus sp. JU765</name>
    <dbReference type="NCBI Taxonomy" id="591449"/>
    <lineage>
        <taxon>Eukaryota</taxon>
        <taxon>Metazoa</taxon>
        <taxon>Ecdysozoa</taxon>
        <taxon>Nematoda</taxon>
        <taxon>Chromadorea</taxon>
        <taxon>Rhabditida</taxon>
        <taxon>Tylenchina</taxon>
        <taxon>Panagrolaimomorpha</taxon>
        <taxon>Panagrolaimoidea</taxon>
        <taxon>Panagrolaimidae</taxon>
        <taxon>Panagrolaimus</taxon>
    </lineage>
</organism>
<evidence type="ECO:0000313" key="2">
    <source>
        <dbReference type="WBParaSite" id="JU765_v2.g11461.t1"/>
    </source>
</evidence>
<accession>A0AC34PZK6</accession>
<evidence type="ECO:0000313" key="1">
    <source>
        <dbReference type="Proteomes" id="UP000887576"/>
    </source>
</evidence>
<dbReference type="WBParaSite" id="JU765_v2.g11461.t1">
    <property type="protein sequence ID" value="JU765_v2.g11461.t1"/>
    <property type="gene ID" value="JU765_v2.g11461"/>
</dbReference>
<reference evidence="2" key="1">
    <citation type="submission" date="2022-11" db="UniProtKB">
        <authorList>
            <consortium name="WormBaseParasite"/>
        </authorList>
    </citation>
    <scope>IDENTIFICATION</scope>
</reference>
<name>A0AC34PZK6_9BILA</name>
<dbReference type="Proteomes" id="UP000887576">
    <property type="component" value="Unplaced"/>
</dbReference>